<dbReference type="RefSeq" id="WP_169682202.1">
    <property type="nucleotide sequence ID" value="NZ_JABBNU010000007.1"/>
</dbReference>
<proteinExistence type="predicted"/>
<keyword evidence="2" id="KW-1185">Reference proteome</keyword>
<gene>
    <name evidence="1" type="ORF">HH304_12630</name>
</gene>
<protein>
    <submittedName>
        <fullName evidence="1">Uncharacterized protein</fullName>
    </submittedName>
</protein>
<organism evidence="1 2">
    <name type="scientific">Marinigracilibium pacificum</name>
    <dbReference type="NCBI Taxonomy" id="2729599"/>
    <lineage>
        <taxon>Bacteria</taxon>
        <taxon>Pseudomonadati</taxon>
        <taxon>Bacteroidota</taxon>
        <taxon>Cytophagia</taxon>
        <taxon>Cytophagales</taxon>
        <taxon>Flammeovirgaceae</taxon>
        <taxon>Marinigracilibium</taxon>
    </lineage>
</organism>
<evidence type="ECO:0000313" key="1">
    <source>
        <dbReference type="EMBL" id="NMM49249.1"/>
    </source>
</evidence>
<dbReference type="Proteomes" id="UP000559010">
    <property type="component" value="Unassembled WGS sequence"/>
</dbReference>
<accession>A0A848J4H6</accession>
<sequence length="154" mass="17475">MKNRRFLLLLVSLVVIITFGTSCLSEECGECFTPPPEFVFEVVDSQTGENLFTSGVYDVEQLQVLDSADGSSINYEFITRDNLNLIVLDDIGWSTEKIIYSFKISGENIFVLQVDAERVSEDCCNFTRFNEIIINPVESEYSQNTGIFKVKIEQ</sequence>
<dbReference type="AlphaFoldDB" id="A0A848J4H6"/>
<name>A0A848J4H6_9BACT</name>
<comment type="caution">
    <text evidence="1">The sequence shown here is derived from an EMBL/GenBank/DDBJ whole genome shotgun (WGS) entry which is preliminary data.</text>
</comment>
<dbReference type="EMBL" id="JABBNU010000007">
    <property type="protein sequence ID" value="NMM49249.1"/>
    <property type="molecule type" value="Genomic_DNA"/>
</dbReference>
<evidence type="ECO:0000313" key="2">
    <source>
        <dbReference type="Proteomes" id="UP000559010"/>
    </source>
</evidence>
<dbReference type="PROSITE" id="PS51257">
    <property type="entry name" value="PROKAR_LIPOPROTEIN"/>
    <property type="match status" value="1"/>
</dbReference>
<reference evidence="1 2" key="1">
    <citation type="submission" date="2020-04" db="EMBL/GenBank/DDBJ databases">
        <title>Flammeovirgaceae bacterium KN852 isolated from deep sea.</title>
        <authorList>
            <person name="Zhang D.-C."/>
        </authorList>
    </citation>
    <scope>NUCLEOTIDE SEQUENCE [LARGE SCALE GENOMIC DNA]</scope>
    <source>
        <strain evidence="1 2">KN852</strain>
    </source>
</reference>